<feature type="region of interest" description="Disordered" evidence="1">
    <location>
        <begin position="13"/>
        <end position="41"/>
    </location>
</feature>
<reference evidence="3" key="1">
    <citation type="journal article" date="2020" name="Stud. Mycol.">
        <title>101 Dothideomycetes genomes: a test case for predicting lifestyles and emergence of pathogens.</title>
        <authorList>
            <person name="Haridas S."/>
            <person name="Albert R."/>
            <person name="Binder M."/>
            <person name="Bloem J."/>
            <person name="Labutti K."/>
            <person name="Salamov A."/>
            <person name="Andreopoulos B."/>
            <person name="Baker S."/>
            <person name="Barry K."/>
            <person name="Bills G."/>
            <person name="Bluhm B."/>
            <person name="Cannon C."/>
            <person name="Castanera R."/>
            <person name="Culley D."/>
            <person name="Daum C."/>
            <person name="Ezra D."/>
            <person name="Gonzalez J."/>
            <person name="Henrissat B."/>
            <person name="Kuo A."/>
            <person name="Liang C."/>
            <person name="Lipzen A."/>
            <person name="Lutzoni F."/>
            <person name="Magnuson J."/>
            <person name="Mondo S."/>
            <person name="Nolan M."/>
            <person name="Ohm R."/>
            <person name="Pangilinan J."/>
            <person name="Park H.-J."/>
            <person name="Ramirez L."/>
            <person name="Alfaro M."/>
            <person name="Sun H."/>
            <person name="Tritt A."/>
            <person name="Yoshinaga Y."/>
            <person name="Zwiers L.-H."/>
            <person name="Turgeon B."/>
            <person name="Goodwin S."/>
            <person name="Spatafora J."/>
            <person name="Crous P."/>
            <person name="Grigoriev I."/>
        </authorList>
    </citation>
    <scope>NUCLEOTIDE SEQUENCE</scope>
    <source>
        <strain evidence="3">CBS 269.34</strain>
    </source>
</reference>
<gene>
    <name evidence="3" type="ORF">BU16DRAFT_525273</name>
</gene>
<evidence type="ECO:0000313" key="3">
    <source>
        <dbReference type="EMBL" id="KAF2497642.1"/>
    </source>
</evidence>
<protein>
    <submittedName>
        <fullName evidence="3">Uncharacterized protein</fullName>
    </submittedName>
</protein>
<keyword evidence="2" id="KW-0812">Transmembrane</keyword>
<name>A0A6A6QZV7_9PEZI</name>
<evidence type="ECO:0000313" key="4">
    <source>
        <dbReference type="Proteomes" id="UP000799750"/>
    </source>
</evidence>
<dbReference type="AlphaFoldDB" id="A0A6A6QZV7"/>
<dbReference type="OrthoDB" id="4725912at2759"/>
<sequence length="243" mass="26892">MSSATAVPLAQYPKTMDPFSDPTTAHTPTDTDTSPSQQIYSPTSGAHSTYLIDFSWGKFKSLITDKNDPASTPLYIVNYKAFSPNLVFKSAATDTVLGTGTIHAISINAKCTVHDRPIKLKALKHFETSYEHQSLAFSDTDQPVPMTWTGSLGLRTWDFVCLDEAQMPVAKCVINNWGITRVGWIEFLGERAAESEKAREEIMVTGITLMYCMALRFSNFFSLFGAVFARPGREKDATKTHAE</sequence>
<evidence type="ECO:0000256" key="1">
    <source>
        <dbReference type="SAM" id="MobiDB-lite"/>
    </source>
</evidence>
<keyword evidence="2" id="KW-0472">Membrane</keyword>
<keyword evidence="2" id="KW-1133">Transmembrane helix</keyword>
<dbReference type="EMBL" id="MU004186">
    <property type="protein sequence ID" value="KAF2497642.1"/>
    <property type="molecule type" value="Genomic_DNA"/>
</dbReference>
<feature type="compositionally biased region" description="Low complexity" evidence="1">
    <location>
        <begin position="20"/>
        <end position="36"/>
    </location>
</feature>
<dbReference type="Proteomes" id="UP000799750">
    <property type="component" value="Unassembled WGS sequence"/>
</dbReference>
<evidence type="ECO:0000256" key="2">
    <source>
        <dbReference type="SAM" id="Phobius"/>
    </source>
</evidence>
<feature type="transmembrane region" description="Helical" evidence="2">
    <location>
        <begin position="208"/>
        <end position="229"/>
    </location>
</feature>
<organism evidence="3 4">
    <name type="scientific">Lophium mytilinum</name>
    <dbReference type="NCBI Taxonomy" id="390894"/>
    <lineage>
        <taxon>Eukaryota</taxon>
        <taxon>Fungi</taxon>
        <taxon>Dikarya</taxon>
        <taxon>Ascomycota</taxon>
        <taxon>Pezizomycotina</taxon>
        <taxon>Dothideomycetes</taxon>
        <taxon>Pleosporomycetidae</taxon>
        <taxon>Mytilinidiales</taxon>
        <taxon>Mytilinidiaceae</taxon>
        <taxon>Lophium</taxon>
    </lineage>
</organism>
<keyword evidence="4" id="KW-1185">Reference proteome</keyword>
<proteinExistence type="predicted"/>
<accession>A0A6A6QZV7</accession>